<feature type="domain" description="SH3b" evidence="3">
    <location>
        <begin position="39"/>
        <end position="103"/>
    </location>
</feature>
<feature type="signal peptide" evidence="2">
    <location>
        <begin position="1"/>
        <end position="20"/>
    </location>
</feature>
<dbReference type="Gene3D" id="2.30.30.40">
    <property type="entry name" value="SH3 Domains"/>
    <property type="match status" value="1"/>
</dbReference>
<comment type="caution">
    <text evidence="4">The sequence shown here is derived from an EMBL/GenBank/DDBJ whole genome shotgun (WGS) entry which is preliminary data.</text>
</comment>
<feature type="non-terminal residue" evidence="4">
    <location>
        <position position="118"/>
    </location>
</feature>
<sequence length="118" mass="12597">MKRVLLPTFCFAVLSTVAFEEEAFATQTETVASEKAFKTTVKYVNISSGFLNLRASTSTSANVLATLIKGTEVTVYSEANGWSKIKVNGKEGYVSSSYLTSTKPRTSTASPSTPPAPT</sequence>
<evidence type="ECO:0000313" key="5">
    <source>
        <dbReference type="Proteomes" id="UP001165287"/>
    </source>
</evidence>
<dbReference type="RefSeq" id="WP_224135677.1">
    <property type="nucleotide sequence ID" value="NZ_JAIQUM010000001.1"/>
</dbReference>
<keyword evidence="5" id="KW-1185">Reference proteome</keyword>
<feature type="chain" id="PRO_5047449123" evidence="2">
    <location>
        <begin position="21"/>
        <end position="118"/>
    </location>
</feature>
<evidence type="ECO:0000256" key="2">
    <source>
        <dbReference type="SAM" id="SignalP"/>
    </source>
</evidence>
<dbReference type="PANTHER" id="PTHR34408:SF2">
    <property type="entry name" value="CELL WALL-BINDING PROTEIN YWSB"/>
    <property type="match status" value="1"/>
</dbReference>
<dbReference type="InterPro" id="IPR003646">
    <property type="entry name" value="SH3-like_bac-type"/>
</dbReference>
<feature type="compositionally biased region" description="Low complexity" evidence="1">
    <location>
        <begin position="100"/>
        <end position="111"/>
    </location>
</feature>
<organism evidence="4 5">
    <name type="scientific">Metabacillus rhizolycopersici</name>
    <dbReference type="NCBI Taxonomy" id="2875709"/>
    <lineage>
        <taxon>Bacteria</taxon>
        <taxon>Bacillati</taxon>
        <taxon>Bacillota</taxon>
        <taxon>Bacilli</taxon>
        <taxon>Bacillales</taxon>
        <taxon>Bacillaceae</taxon>
        <taxon>Metabacillus</taxon>
    </lineage>
</organism>
<dbReference type="Pfam" id="PF08239">
    <property type="entry name" value="SH3_3"/>
    <property type="match status" value="1"/>
</dbReference>
<evidence type="ECO:0000256" key="1">
    <source>
        <dbReference type="SAM" id="MobiDB-lite"/>
    </source>
</evidence>
<reference evidence="4" key="1">
    <citation type="submission" date="2024-05" db="EMBL/GenBank/DDBJ databases">
        <title>Metabacillus sp. nov., isolated from the rhizosphere soil of tomato plants.</title>
        <authorList>
            <person name="Ma R."/>
        </authorList>
    </citation>
    <scope>NUCLEOTIDE SEQUENCE</scope>
    <source>
        <strain evidence="4">DBTR6</strain>
    </source>
</reference>
<evidence type="ECO:0000259" key="3">
    <source>
        <dbReference type="PROSITE" id="PS51781"/>
    </source>
</evidence>
<name>A0ABS7UKT9_9BACI</name>
<feature type="region of interest" description="Disordered" evidence="1">
    <location>
        <begin position="97"/>
        <end position="118"/>
    </location>
</feature>
<dbReference type="PANTHER" id="PTHR34408">
    <property type="entry name" value="FAMILY PROTEIN, PUTATIVE-RELATED"/>
    <property type="match status" value="1"/>
</dbReference>
<dbReference type="EMBL" id="JAIQUM010000001">
    <property type="protein sequence ID" value="MBZ5748667.1"/>
    <property type="molecule type" value="Genomic_DNA"/>
</dbReference>
<protein>
    <submittedName>
        <fullName evidence="4">SH3 domain-containing protein</fullName>
    </submittedName>
</protein>
<dbReference type="PROSITE" id="PS51781">
    <property type="entry name" value="SH3B"/>
    <property type="match status" value="1"/>
</dbReference>
<gene>
    <name evidence="4" type="ORF">K9V48_00005</name>
</gene>
<dbReference type="InterPro" id="IPR036028">
    <property type="entry name" value="SH3-like_dom_sf"/>
</dbReference>
<evidence type="ECO:0000313" key="4">
    <source>
        <dbReference type="EMBL" id="MBZ5748667.1"/>
    </source>
</evidence>
<accession>A0ABS7UKT9</accession>
<keyword evidence="2" id="KW-0732">Signal</keyword>
<dbReference type="Proteomes" id="UP001165287">
    <property type="component" value="Unassembled WGS sequence"/>
</dbReference>
<proteinExistence type="predicted"/>
<dbReference type="SUPFAM" id="SSF50044">
    <property type="entry name" value="SH3-domain"/>
    <property type="match status" value="1"/>
</dbReference>
<dbReference type="SMART" id="SM00287">
    <property type="entry name" value="SH3b"/>
    <property type="match status" value="1"/>
</dbReference>
<dbReference type="InterPro" id="IPR052354">
    <property type="entry name" value="Cell_Wall_Dynamics_Protein"/>
</dbReference>